<dbReference type="InterPro" id="IPR003347">
    <property type="entry name" value="JmjC_dom"/>
</dbReference>
<dbReference type="FunFam" id="2.60.120.650:FF:000001">
    <property type="entry name" value="Putative lysine-specific demethylase 5b"/>
    <property type="match status" value="1"/>
</dbReference>
<dbReference type="InterPro" id="IPR001606">
    <property type="entry name" value="ARID_dom"/>
</dbReference>
<evidence type="ECO:0000256" key="5">
    <source>
        <dbReference type="ARBA" id="ARBA00022473"/>
    </source>
</evidence>
<accession>A0A8D2LZA2</accession>
<dbReference type="InterPro" id="IPR036431">
    <property type="entry name" value="ARID_dom_sf"/>
</dbReference>
<dbReference type="InterPro" id="IPR013637">
    <property type="entry name" value="Lys_sp_deMease-like_dom"/>
</dbReference>
<dbReference type="InterPro" id="IPR047972">
    <property type="entry name" value="KDM5A_PHD3"/>
</dbReference>
<dbReference type="InterPro" id="IPR013083">
    <property type="entry name" value="Znf_RING/FYVE/PHD"/>
</dbReference>
<feature type="domain" description="JmjC" evidence="30">
    <location>
        <begin position="340"/>
        <end position="506"/>
    </location>
</feature>
<organism evidence="31 32">
    <name type="scientific">Varanus komodoensis</name>
    <name type="common">Komodo dragon</name>
    <dbReference type="NCBI Taxonomy" id="61221"/>
    <lineage>
        <taxon>Eukaryota</taxon>
        <taxon>Metazoa</taxon>
        <taxon>Chordata</taxon>
        <taxon>Craniata</taxon>
        <taxon>Vertebrata</taxon>
        <taxon>Euteleostomi</taxon>
        <taxon>Lepidosauria</taxon>
        <taxon>Squamata</taxon>
        <taxon>Bifurcata</taxon>
        <taxon>Unidentata</taxon>
        <taxon>Episquamata</taxon>
        <taxon>Toxicofera</taxon>
        <taxon>Anguimorpha</taxon>
        <taxon>Paleoanguimorpha</taxon>
        <taxon>Varanoidea</taxon>
        <taxon>Varanidae</taxon>
        <taxon>Varanus</taxon>
    </lineage>
</organism>
<dbReference type="GO" id="GO:0008270">
    <property type="term" value="F:zinc ion binding"/>
    <property type="evidence" value="ECO:0007669"/>
    <property type="project" value="UniProtKB-KW"/>
</dbReference>
<comment type="cofactor">
    <cofactor evidence="1">
        <name>Fe(2+)</name>
        <dbReference type="ChEBI" id="CHEBI:29033"/>
    </cofactor>
</comment>
<dbReference type="PANTHER" id="PTHR10694">
    <property type="entry name" value="LYSINE-SPECIFIC DEMETHYLASE"/>
    <property type="match status" value="1"/>
</dbReference>
<dbReference type="InterPro" id="IPR047973">
    <property type="entry name" value="KDM5A_PHD1"/>
</dbReference>
<dbReference type="PROSITE" id="PS51183">
    <property type="entry name" value="JMJN"/>
    <property type="match status" value="1"/>
</dbReference>
<keyword evidence="15" id="KW-0090">Biological rhythms</keyword>
<evidence type="ECO:0000256" key="4">
    <source>
        <dbReference type="ARBA" id="ARBA00012902"/>
    </source>
</evidence>
<feature type="region of interest" description="Disordered" evidence="26">
    <location>
        <begin position="1210"/>
        <end position="1241"/>
    </location>
</feature>
<dbReference type="SMART" id="SM00545">
    <property type="entry name" value="JmjN"/>
    <property type="match status" value="1"/>
</dbReference>
<feature type="domain" description="ARID" evidence="28">
    <location>
        <begin position="88"/>
        <end position="178"/>
    </location>
</feature>
<evidence type="ECO:0000259" key="29">
    <source>
        <dbReference type="PROSITE" id="PS51183"/>
    </source>
</evidence>
<keyword evidence="6" id="KW-0479">Metal-binding</keyword>
<dbReference type="InterPro" id="IPR004198">
    <property type="entry name" value="Znf_C5HC2"/>
</dbReference>
<comment type="subcellular location">
    <subcellularLocation>
        <location evidence="2">Nucleus</location>
        <location evidence="2">Nucleolus</location>
    </subcellularLocation>
</comment>
<keyword evidence="7" id="KW-0677">Repeat</keyword>
<keyword evidence="13" id="KW-0408">Iron</keyword>
<dbReference type="Pfam" id="PF02928">
    <property type="entry name" value="zf-C5HC2"/>
    <property type="match status" value="1"/>
</dbReference>
<evidence type="ECO:0000256" key="13">
    <source>
        <dbReference type="ARBA" id="ARBA00023004"/>
    </source>
</evidence>
<dbReference type="InterPro" id="IPR011011">
    <property type="entry name" value="Znf_FYVE_PHD"/>
</dbReference>
<dbReference type="SMART" id="SM00249">
    <property type="entry name" value="PHD"/>
    <property type="match status" value="3"/>
</dbReference>
<evidence type="ECO:0000313" key="32">
    <source>
        <dbReference type="Proteomes" id="UP000694545"/>
    </source>
</evidence>
<dbReference type="PROSITE" id="PS51184">
    <property type="entry name" value="JMJC"/>
    <property type="match status" value="1"/>
</dbReference>
<dbReference type="CDD" id="cd15686">
    <property type="entry name" value="PHD3_KDM5A"/>
    <property type="match status" value="1"/>
</dbReference>
<dbReference type="InterPro" id="IPR047970">
    <property type="entry name" value="KDM5A_PHD2"/>
</dbReference>
<dbReference type="InterPro" id="IPR019786">
    <property type="entry name" value="Zinc_finger_PHD-type_CS"/>
</dbReference>
<evidence type="ECO:0000256" key="16">
    <source>
        <dbReference type="ARBA" id="ARBA00023159"/>
    </source>
</evidence>
<dbReference type="GO" id="GO:0005654">
    <property type="term" value="C:nucleoplasm"/>
    <property type="evidence" value="ECO:0007669"/>
    <property type="project" value="UniProtKB-ARBA"/>
</dbReference>
<dbReference type="Pfam" id="PF21323">
    <property type="entry name" value="KDM5_C-hel"/>
    <property type="match status" value="1"/>
</dbReference>
<evidence type="ECO:0000256" key="8">
    <source>
        <dbReference type="ARBA" id="ARBA00022771"/>
    </source>
</evidence>
<dbReference type="GO" id="GO:0000785">
    <property type="term" value="C:chromatin"/>
    <property type="evidence" value="ECO:0007669"/>
    <property type="project" value="TreeGrafter"/>
</dbReference>
<dbReference type="SUPFAM" id="SSF46774">
    <property type="entry name" value="ARID-like"/>
    <property type="match status" value="1"/>
</dbReference>
<dbReference type="Gene3D" id="3.30.40.10">
    <property type="entry name" value="Zinc/RING finger domain, C3HC4 (zinc finger)"/>
    <property type="match status" value="3"/>
</dbReference>
<evidence type="ECO:0000256" key="11">
    <source>
        <dbReference type="ARBA" id="ARBA00022964"/>
    </source>
</evidence>
<evidence type="ECO:0000256" key="1">
    <source>
        <dbReference type="ARBA" id="ARBA00001954"/>
    </source>
</evidence>
<dbReference type="Pfam" id="PF00628">
    <property type="entry name" value="PHD"/>
    <property type="match status" value="2"/>
</dbReference>
<dbReference type="Pfam" id="PF02373">
    <property type="entry name" value="JmjC"/>
    <property type="match status" value="1"/>
</dbReference>
<keyword evidence="10" id="KW-0156">Chromatin regulator</keyword>
<dbReference type="Ensembl" id="ENSVKKT00000029509.1">
    <property type="protein sequence ID" value="ENSVKKP00000028824.1"/>
    <property type="gene ID" value="ENSVKKG00000018586.1"/>
</dbReference>
<evidence type="ECO:0000256" key="19">
    <source>
        <dbReference type="ARBA" id="ARBA00048734"/>
    </source>
</evidence>
<evidence type="ECO:0000256" key="23">
    <source>
        <dbReference type="ARBA" id="ARBA00083311"/>
    </source>
</evidence>
<evidence type="ECO:0000313" key="31">
    <source>
        <dbReference type="Ensembl" id="ENSVKKP00000028824.1"/>
    </source>
</evidence>
<dbReference type="PROSITE" id="PS51011">
    <property type="entry name" value="ARID"/>
    <property type="match status" value="1"/>
</dbReference>
<evidence type="ECO:0000256" key="24">
    <source>
        <dbReference type="ARBA" id="ARBA00083498"/>
    </source>
</evidence>
<evidence type="ECO:0000259" key="30">
    <source>
        <dbReference type="PROSITE" id="PS51184"/>
    </source>
</evidence>
<dbReference type="GO" id="GO:0005730">
    <property type="term" value="C:nucleolus"/>
    <property type="evidence" value="ECO:0007669"/>
    <property type="project" value="UniProtKB-SubCell"/>
</dbReference>
<feature type="domain" description="JmjN" evidence="29">
    <location>
        <begin position="23"/>
        <end position="64"/>
    </location>
</feature>
<dbReference type="PANTHER" id="PTHR10694:SF17">
    <property type="entry name" value="LYSINE-SPECIFIC DEMETHYLASE 5A"/>
    <property type="match status" value="1"/>
</dbReference>
<dbReference type="Pfam" id="PF01388">
    <property type="entry name" value="ARID"/>
    <property type="match status" value="1"/>
</dbReference>
<evidence type="ECO:0000256" key="12">
    <source>
        <dbReference type="ARBA" id="ARBA00023002"/>
    </source>
</evidence>
<keyword evidence="16" id="KW-0010">Activator</keyword>
<dbReference type="GO" id="GO:0045893">
    <property type="term" value="P:positive regulation of DNA-templated transcription"/>
    <property type="evidence" value="ECO:0007669"/>
    <property type="project" value="UniProtKB-ARBA"/>
</dbReference>
<dbReference type="CDD" id="cd15602">
    <property type="entry name" value="PHD1_KDM5A"/>
    <property type="match status" value="1"/>
</dbReference>
<dbReference type="PROSITE" id="PS50016">
    <property type="entry name" value="ZF_PHD_2"/>
    <property type="match status" value="3"/>
</dbReference>
<evidence type="ECO:0000256" key="9">
    <source>
        <dbReference type="ARBA" id="ARBA00022833"/>
    </source>
</evidence>
<evidence type="ECO:0000256" key="21">
    <source>
        <dbReference type="ARBA" id="ARBA00076093"/>
    </source>
</evidence>
<dbReference type="SUPFAM" id="SSF51197">
    <property type="entry name" value="Clavaminate synthase-like"/>
    <property type="match status" value="1"/>
</dbReference>
<evidence type="ECO:0000256" key="3">
    <source>
        <dbReference type="ARBA" id="ARBA00006801"/>
    </source>
</evidence>
<proteinExistence type="inferred from homology"/>
<evidence type="ECO:0000256" key="20">
    <source>
        <dbReference type="ARBA" id="ARBA00069202"/>
    </source>
</evidence>
<evidence type="ECO:0000256" key="26">
    <source>
        <dbReference type="SAM" id="MobiDB-lite"/>
    </source>
</evidence>
<dbReference type="InterPro" id="IPR001965">
    <property type="entry name" value="Znf_PHD"/>
</dbReference>
<evidence type="ECO:0000259" key="27">
    <source>
        <dbReference type="PROSITE" id="PS50016"/>
    </source>
</evidence>
<evidence type="ECO:0000256" key="25">
    <source>
        <dbReference type="PROSITE-ProRule" id="PRU00146"/>
    </source>
</evidence>
<dbReference type="Pfam" id="PF08429">
    <property type="entry name" value="PLU-1"/>
    <property type="match status" value="1"/>
</dbReference>
<evidence type="ECO:0000256" key="15">
    <source>
        <dbReference type="ARBA" id="ARBA00023108"/>
    </source>
</evidence>
<dbReference type="FunFam" id="2.60.120.650:FF:000035">
    <property type="entry name" value="PHD transcription factor Rum1"/>
    <property type="match status" value="1"/>
</dbReference>
<dbReference type="InterPro" id="IPR003349">
    <property type="entry name" value="JmjN"/>
</dbReference>
<evidence type="ECO:0000256" key="7">
    <source>
        <dbReference type="ARBA" id="ARBA00022737"/>
    </source>
</evidence>
<evidence type="ECO:0000256" key="2">
    <source>
        <dbReference type="ARBA" id="ARBA00004604"/>
    </source>
</evidence>
<feature type="compositionally biased region" description="Basic and acidic residues" evidence="26">
    <location>
        <begin position="1210"/>
        <end position="1229"/>
    </location>
</feature>
<dbReference type="SUPFAM" id="SSF57903">
    <property type="entry name" value="FYVE/PHD zinc finger"/>
    <property type="match status" value="3"/>
</dbReference>
<dbReference type="Gene3D" id="2.60.120.650">
    <property type="entry name" value="Cupin"/>
    <property type="match status" value="1"/>
</dbReference>
<feature type="domain" description="PHD-type" evidence="27">
    <location>
        <begin position="196"/>
        <end position="246"/>
    </location>
</feature>
<dbReference type="Pfam" id="PF02375">
    <property type="entry name" value="JmjN"/>
    <property type="match status" value="1"/>
</dbReference>
<dbReference type="FunFam" id="1.10.150.60:FF:000001">
    <property type="entry name" value="Putative lysine-specific demethylase 5b"/>
    <property type="match status" value="1"/>
</dbReference>
<keyword evidence="17" id="KW-0804">Transcription</keyword>
<dbReference type="SMART" id="SM00558">
    <property type="entry name" value="JmjC"/>
    <property type="match status" value="1"/>
</dbReference>
<evidence type="ECO:0000256" key="18">
    <source>
        <dbReference type="ARBA" id="ARBA00023242"/>
    </source>
</evidence>
<dbReference type="GO" id="GO:0003677">
    <property type="term" value="F:DNA binding"/>
    <property type="evidence" value="ECO:0007669"/>
    <property type="project" value="InterPro"/>
</dbReference>
<feature type="domain" description="PHD-type" evidence="27">
    <location>
        <begin position="1053"/>
        <end position="1110"/>
    </location>
</feature>
<evidence type="ECO:0000256" key="6">
    <source>
        <dbReference type="ARBA" id="ARBA00022723"/>
    </source>
</evidence>
<sequence>MSGDDDGPGGSHYVAEFVPPPECPVFEPSWEEFSDPLGFIGRIRPLAEKTGICKIRPPKDWQPPFACDVQSFRFTPRVQRLNELEAMTRVKLDFLDQLAKFWELQGSTLKIPVVERKILDLYSLSKIVASKGGFEVVTKEKKWSKVASRLGYLPGKATGSLLKSHYERILYPYELFQSGVSLMKEADRERCSEVDLYVCLFCGRGNNEDKLLLCDGCDDSYHTFCLIPPLPDVPKGDWRCPKCVAEECSKPREAFGFEQAVREYTLQSFGEMADNFKSDYFNMPVHMVPTELVEKEFWRLVSSIEEDVIVEYGADISSKDFGSGFPIKDGRRKLMPEEEEYAISGWNLNNMPVLEQSVLAHINADISGMKVPWLYVGMCFSSFCWHIEDHWSYSINYLHWGEPKTWYGVPSHAAEQLEEVMRELAPELFETQPDLLHQLVTIMNPNILMEHGVPVYRTNQCAGEFVVTFPRAYHSGFNQGYNFAEAVNFCTADWLPIGRQCVSHYRRLRRHCVFSHEELIFKMAADPECLDVGLAAMVCKEMTIMTEEEARLRESVVQMGVLMSEEEVFELVPDDERQCAACRTTCFLSALTCSCNPERLVCLYHPNDLCSCTMQKKCLRYALPDGPYPYYLKVRAQSYDTWVSRVTEALSANLSHKKDVIELRVMLEDAEDRKYPENDLFRKLRDAVKEAETCASVAQLLLSKKQKHRTRTKLTVEELKAFVQQLFSLPCVISQARQVKNLLDDVEEFHDRAQEAMMDEVPDSAKLQMLIDMGTGLYVELPELPRLKQELQQARWLDEVRVTLSDPQRVTLDVMKKLIDSGVGLAPHHAVEKAMAELQELLTVSERWEEKAKVCLQARPRQSIAALESIVNEAKNIPAYLPNVLALREALQRARDWTAIVEAIQNGSNYAYLEQLENLSAKGRLIPVRLDALPQVDSQVAAARAWRERTGRTFLKKNSNYTLLQVLSPRTDIGVYGNSKNRRKRAKELIEKEKEKDLDMESLSELEDGLEETRDTAAVAVFKDREQKEVEAMHALREANLAKMTMVDRIEEIKFCICRKTASGFMLQCELCKDWFHSTCVPLPKSSSQKKGSSWPAKEVKFLCPLCMRSRRPRLETILSLLVSLQKLPVRLPEGEALQCLTERAMSWQDRARQALATDELSSALAKLSVLSQRMVEQLVPWQVFFFFSFCCAIEITAVALTFPLSNHSLKDDSMDEKPSKMRGRDSSERKRKRKLEKAEQYFGEMKQKSKELKKLEKPKKKKLKLTMDKTKELNKLAKKLAKEEERKKKREKAREKKVLDIPSKYDWSGAEESDDENAVCAAQNCQRPCKDKVDWVQCDGGCDEWFHQVCVGVSPEMAESEDYICINCAKKQMQGKLAQN</sequence>
<comment type="catalytic activity">
    <reaction evidence="19">
        <text>N(6),N(6),N(6)-trimethyl-L-lysyl(4)-[histone H3] + 3 2-oxoglutarate + 3 O2 = L-lysyl(4)-[histone H3] + 3 formaldehyde + 3 succinate + 3 CO2</text>
        <dbReference type="Rhea" id="RHEA:60208"/>
        <dbReference type="Rhea" id="RHEA-COMP:15537"/>
        <dbReference type="Rhea" id="RHEA-COMP:15547"/>
        <dbReference type="ChEBI" id="CHEBI:15379"/>
        <dbReference type="ChEBI" id="CHEBI:16526"/>
        <dbReference type="ChEBI" id="CHEBI:16810"/>
        <dbReference type="ChEBI" id="CHEBI:16842"/>
        <dbReference type="ChEBI" id="CHEBI:29969"/>
        <dbReference type="ChEBI" id="CHEBI:30031"/>
        <dbReference type="ChEBI" id="CHEBI:61961"/>
        <dbReference type="EC" id="1.14.11.67"/>
    </reaction>
</comment>
<protein>
    <recommendedName>
        <fullName evidence="20">Lysine-specific demethylase 5A</fullName>
        <ecNumber evidence="4">1.14.11.67</ecNumber>
    </recommendedName>
    <alternativeName>
        <fullName evidence="24">Histone demethylase JARID1A</fullName>
    </alternativeName>
    <alternativeName>
        <fullName evidence="21">Jumonji/ARID domain-containing protein 1A</fullName>
    </alternativeName>
    <alternativeName>
        <fullName evidence="22">Retinoblastoma-binding protein 2</fullName>
    </alternativeName>
    <alternativeName>
        <fullName evidence="23">[histone H3]-trimethyl-L-lysine(4) demethylase 5A</fullName>
    </alternativeName>
</protein>
<keyword evidence="9" id="KW-0862">Zinc</keyword>
<dbReference type="CDD" id="cd15606">
    <property type="entry name" value="PHD2_KDM5A"/>
    <property type="match status" value="1"/>
</dbReference>
<dbReference type="InterPro" id="IPR019787">
    <property type="entry name" value="Znf_PHD-finger"/>
</dbReference>
<reference evidence="31" key="2">
    <citation type="submission" date="2025-09" db="UniProtKB">
        <authorList>
            <consortium name="Ensembl"/>
        </authorList>
    </citation>
    <scope>IDENTIFICATION</scope>
</reference>
<comment type="similarity">
    <text evidence="3">Belongs to the JARID1 histone demethylase family.</text>
</comment>
<keyword evidence="11" id="KW-0223">Dioxygenase</keyword>
<dbReference type="FunFam" id="3.30.40.10:FF:000368">
    <property type="entry name" value="Lysine demethylase 5A"/>
    <property type="match status" value="1"/>
</dbReference>
<dbReference type="GO" id="GO:0048511">
    <property type="term" value="P:rhythmic process"/>
    <property type="evidence" value="ECO:0007669"/>
    <property type="project" value="UniProtKB-KW"/>
</dbReference>
<dbReference type="Gene3D" id="1.10.150.60">
    <property type="entry name" value="ARID DNA-binding domain"/>
    <property type="match status" value="1"/>
</dbReference>
<evidence type="ECO:0000256" key="17">
    <source>
        <dbReference type="ARBA" id="ARBA00023163"/>
    </source>
</evidence>
<keyword evidence="14" id="KW-0805">Transcription regulation</keyword>
<keyword evidence="32" id="KW-1185">Reference proteome</keyword>
<keyword evidence="8 25" id="KW-0863">Zinc-finger</keyword>
<keyword evidence="12" id="KW-0560">Oxidoreductase</keyword>
<dbReference type="SMART" id="SM01014">
    <property type="entry name" value="ARID"/>
    <property type="match status" value="1"/>
</dbReference>
<evidence type="ECO:0000259" key="28">
    <source>
        <dbReference type="PROSITE" id="PS51011"/>
    </source>
</evidence>
<dbReference type="FunFam" id="3.30.40.10:FF:000023">
    <property type="entry name" value="Lysine (K)-specific demethylase 5A"/>
    <property type="match status" value="1"/>
</dbReference>
<dbReference type="PROSITE" id="PS01359">
    <property type="entry name" value="ZF_PHD_1"/>
    <property type="match status" value="2"/>
</dbReference>
<dbReference type="Proteomes" id="UP000694545">
    <property type="component" value="Unplaced"/>
</dbReference>
<dbReference type="CDD" id="cd16873">
    <property type="entry name" value="ARID_KDM5A"/>
    <property type="match status" value="1"/>
</dbReference>
<dbReference type="SMART" id="SM00501">
    <property type="entry name" value="BRIGHT"/>
    <property type="match status" value="1"/>
</dbReference>
<dbReference type="EC" id="1.14.11.67" evidence="4"/>
<keyword evidence="18" id="KW-0539">Nucleus</keyword>
<name>A0A8D2LZA2_VARKO</name>
<evidence type="ECO:0000256" key="10">
    <source>
        <dbReference type="ARBA" id="ARBA00022853"/>
    </source>
</evidence>
<reference evidence="31" key="1">
    <citation type="submission" date="2025-08" db="UniProtKB">
        <authorList>
            <consortium name="Ensembl"/>
        </authorList>
    </citation>
    <scope>IDENTIFICATION</scope>
</reference>
<dbReference type="InterPro" id="IPR048615">
    <property type="entry name" value="KDM5_C-hel"/>
</dbReference>
<evidence type="ECO:0000256" key="22">
    <source>
        <dbReference type="ARBA" id="ARBA00080580"/>
    </source>
</evidence>
<dbReference type="GO" id="GO:0034647">
    <property type="term" value="F:histone H3K4me/H3K4me2/H3K4me3 demethylase activity"/>
    <property type="evidence" value="ECO:0007669"/>
    <property type="project" value="UniProtKB-EC"/>
</dbReference>
<evidence type="ECO:0000256" key="14">
    <source>
        <dbReference type="ARBA" id="ARBA00023015"/>
    </source>
</evidence>
<keyword evidence="5" id="KW-0217">Developmental protein</keyword>
<feature type="domain" description="PHD-type" evidence="27">
    <location>
        <begin position="1318"/>
        <end position="1372"/>
    </location>
</feature>
<dbReference type="InterPro" id="IPR047974">
    <property type="entry name" value="KDM5A_ARID"/>
</dbReference>